<keyword evidence="2" id="KW-1185">Reference proteome</keyword>
<organism evidence="1 2">
    <name type="scientific">Plakobranchus ocellatus</name>
    <dbReference type="NCBI Taxonomy" id="259542"/>
    <lineage>
        <taxon>Eukaryota</taxon>
        <taxon>Metazoa</taxon>
        <taxon>Spiralia</taxon>
        <taxon>Lophotrochozoa</taxon>
        <taxon>Mollusca</taxon>
        <taxon>Gastropoda</taxon>
        <taxon>Heterobranchia</taxon>
        <taxon>Euthyneura</taxon>
        <taxon>Panpulmonata</taxon>
        <taxon>Sacoglossa</taxon>
        <taxon>Placobranchoidea</taxon>
        <taxon>Plakobranchidae</taxon>
        <taxon>Plakobranchus</taxon>
    </lineage>
</organism>
<name>A0AAV4DLR1_9GAST</name>
<dbReference type="PANTHER" id="PTHR19300">
    <property type="entry name" value="BETA-1,4-GALACTOSYLTRANSFERASE"/>
    <property type="match status" value="1"/>
</dbReference>
<proteinExistence type="predicted"/>
<dbReference type="Gene3D" id="3.90.550.10">
    <property type="entry name" value="Spore Coat Polysaccharide Biosynthesis Protein SpsA, Chain A"/>
    <property type="match status" value="1"/>
</dbReference>
<dbReference type="EMBL" id="BLXT01007982">
    <property type="protein sequence ID" value="GFO44900.1"/>
    <property type="molecule type" value="Genomic_DNA"/>
</dbReference>
<reference evidence="1 2" key="1">
    <citation type="journal article" date="2021" name="Elife">
        <title>Chloroplast acquisition without the gene transfer in kleptoplastic sea slugs, Plakobranchus ocellatus.</title>
        <authorList>
            <person name="Maeda T."/>
            <person name="Takahashi S."/>
            <person name="Yoshida T."/>
            <person name="Shimamura S."/>
            <person name="Takaki Y."/>
            <person name="Nagai Y."/>
            <person name="Toyoda A."/>
            <person name="Suzuki Y."/>
            <person name="Arimoto A."/>
            <person name="Ishii H."/>
            <person name="Satoh N."/>
            <person name="Nishiyama T."/>
            <person name="Hasebe M."/>
            <person name="Maruyama T."/>
            <person name="Minagawa J."/>
            <person name="Obokata J."/>
            <person name="Shigenobu S."/>
        </authorList>
    </citation>
    <scope>NUCLEOTIDE SEQUENCE [LARGE SCALE GENOMIC DNA]</scope>
</reference>
<dbReference type="GO" id="GO:0008378">
    <property type="term" value="F:galactosyltransferase activity"/>
    <property type="evidence" value="ECO:0007669"/>
    <property type="project" value="TreeGrafter"/>
</dbReference>
<accession>A0AAV4DLR1</accession>
<sequence>MEILRTDQSVGLYDMIKHSKDKTNPVNPIRHWLLSSASKRLSSDGLNTLAYHRSNVLALPLYTWVQVRIDVEKVVMESKFFSIAQKKKMLQAFVPPRGNQTADPL</sequence>
<gene>
    <name evidence="1" type="ORF">PoB_007140500</name>
</gene>
<dbReference type="InterPro" id="IPR003859">
    <property type="entry name" value="Galactosyl_T"/>
</dbReference>
<evidence type="ECO:0000313" key="1">
    <source>
        <dbReference type="EMBL" id="GFO44900.1"/>
    </source>
</evidence>
<evidence type="ECO:0000313" key="2">
    <source>
        <dbReference type="Proteomes" id="UP000735302"/>
    </source>
</evidence>
<dbReference type="GO" id="GO:0005794">
    <property type="term" value="C:Golgi apparatus"/>
    <property type="evidence" value="ECO:0007669"/>
    <property type="project" value="TreeGrafter"/>
</dbReference>
<dbReference type="AlphaFoldDB" id="A0AAV4DLR1"/>
<comment type="caution">
    <text evidence="1">The sequence shown here is derived from an EMBL/GenBank/DDBJ whole genome shotgun (WGS) entry which is preliminary data.</text>
</comment>
<dbReference type="Proteomes" id="UP000735302">
    <property type="component" value="Unassembled WGS sequence"/>
</dbReference>
<dbReference type="GO" id="GO:0005975">
    <property type="term" value="P:carbohydrate metabolic process"/>
    <property type="evidence" value="ECO:0007669"/>
    <property type="project" value="InterPro"/>
</dbReference>
<dbReference type="PANTHER" id="PTHR19300:SF57">
    <property type="entry name" value="BETA-1,4-N-ACETYLGALACTOSAMINYLTRANSFERASE"/>
    <property type="match status" value="1"/>
</dbReference>
<dbReference type="InterPro" id="IPR029044">
    <property type="entry name" value="Nucleotide-diphossugar_trans"/>
</dbReference>
<protein>
    <submittedName>
        <fullName evidence="1">Beta-1,4-galactosyltransferase</fullName>
    </submittedName>
</protein>